<comment type="caution">
    <text evidence="1">The sequence shown here is derived from an EMBL/GenBank/DDBJ whole genome shotgun (WGS) entry which is preliminary data.</text>
</comment>
<evidence type="ECO:0008006" key="3">
    <source>
        <dbReference type="Google" id="ProtNLM"/>
    </source>
</evidence>
<protein>
    <recommendedName>
        <fullName evidence="3">ABC transporter substrate-binding protein</fullName>
    </recommendedName>
</protein>
<gene>
    <name evidence="1" type="ORF">E1284_34625</name>
</gene>
<accession>A0A4R4NAA1</accession>
<dbReference type="Pfam" id="PF13531">
    <property type="entry name" value="SBP_bac_11"/>
    <property type="match status" value="1"/>
</dbReference>
<reference evidence="1 2" key="1">
    <citation type="submission" date="2019-03" db="EMBL/GenBank/DDBJ databases">
        <title>Draft genome sequences of novel Actinobacteria.</title>
        <authorList>
            <person name="Sahin N."/>
            <person name="Ay H."/>
            <person name="Saygin H."/>
        </authorList>
    </citation>
    <scope>NUCLEOTIDE SEQUENCE [LARGE SCALE GENOMIC DNA]</scope>
    <source>
        <strain evidence="1 2">DSM 45347</strain>
    </source>
</reference>
<proteinExistence type="predicted"/>
<evidence type="ECO:0000313" key="2">
    <source>
        <dbReference type="Proteomes" id="UP000295431"/>
    </source>
</evidence>
<keyword evidence="2" id="KW-1185">Reference proteome</keyword>
<dbReference type="EMBL" id="SMJW01000284">
    <property type="protein sequence ID" value="TDC05938.1"/>
    <property type="molecule type" value="Genomic_DNA"/>
</dbReference>
<name>A0A4R4NAA1_9ACTN</name>
<dbReference type="Proteomes" id="UP000295431">
    <property type="component" value="Unassembled WGS sequence"/>
</dbReference>
<organism evidence="1 2">
    <name type="scientific">Actinomadura bangladeshensis</name>
    <dbReference type="NCBI Taxonomy" id="453573"/>
    <lineage>
        <taxon>Bacteria</taxon>
        <taxon>Bacillati</taxon>
        <taxon>Actinomycetota</taxon>
        <taxon>Actinomycetes</taxon>
        <taxon>Streptosporangiales</taxon>
        <taxon>Thermomonosporaceae</taxon>
        <taxon>Actinomadura</taxon>
    </lineage>
</organism>
<evidence type="ECO:0000313" key="1">
    <source>
        <dbReference type="EMBL" id="TDC05938.1"/>
    </source>
</evidence>
<dbReference type="RefSeq" id="WP_131944380.1">
    <property type="nucleotide sequence ID" value="NZ_BAAAMX010000008.1"/>
</dbReference>
<dbReference type="SUPFAM" id="SSF53850">
    <property type="entry name" value="Periplasmic binding protein-like II"/>
    <property type="match status" value="1"/>
</dbReference>
<dbReference type="OrthoDB" id="5621159at2"/>
<sequence length="331" mass="34943">MDGEGRPLWRRPAVWAAGALLLSGAGGGAWASGLFSAPACAGAPVRITVAAQPEIAPALSDAASRFNVEKHRVGGRCVHARVRPVAPAAYESGDVDAWVPESSLWLSIARESGDTSVPQFAQSVASTPVVLATTRPVKDELTDADVDISWKLLRKAKAGGIPLDRIAADPSTGMTGTIAMLAVEQVDKDADVAEALRKDGGSTATLAGLVGAERFDRPLAVTTEQAVVAYNETHRPNPVVSLMPDEGTLMLDHPYAVTTRDARRRAAAEAFQAALGTRSARDILQRAGFRTPDGTLAAAYAREYGFPEKAPKSLRLPTRKEIDAALSSWKT</sequence>
<dbReference type="AlphaFoldDB" id="A0A4R4NAA1"/>